<dbReference type="PROSITE" id="PS50231">
    <property type="entry name" value="RICIN_B_LECTIN"/>
    <property type="match status" value="1"/>
</dbReference>
<sequence>MKLSLANLSLISVAVSIVGKASSSSSVDALDTIMKVHLGDRNLNQSKRFGTFYKGSSSGQSWCDPITPAERGPHLQDAGKCGQAEVAFDSGADDFDYLGTIRTDTTDQSDLDNIALFLDNANWNVSILPTGCYMRDGSRRRQLNGQGNGNNQTNEKSYFVFIVNPNNPLPASLPTGLGSIKPVCEISYCFTNAWITSPCLNGGTCDNTSTDLVNTYTCDCTENFEGTNCETPVNPCAGVNCPLNSSCNGGNCECDIGFENYDSTNGCDAVNPCAGVNCPLNSSCNGGNCECDVGFENYDSTNGCDAVNPCAGVNCPLNSSCNGGNCECDVGFENYDSTNGCDAVNPCAGVNCPLNSSCNGGNCECDVGFENYDSTNGCDAVNPCAGVNCPLNSSCNGGNCECDVGFENYDSTNGCDAVNPCAGVNCPLHSSCNGGNCECDVGFENYDSTNGCDAVNPCAGVNCPLNSSCNGGNCECDVGFENYDSTNGCDAVNPCAGVNCPLNSSCNGGNCECDVGFENYDSTNGCDAVNPCAGVNCPLNSSCNGGNCECDVGFENYDSTNGCDAVNPCGGVNCPLNSSCNGGNCECDVGFENYDSTNGCDAVNPCAGVNCPLTSSCNGGNCECDVGFENYDSTNGCDAVNPCAGVNCPLNSSCNGGNCECDVGFENYDSSNGCDAVNPCAGVNCPLNSSCNGGNCECDVGFENYDSTNGCDAVNPCAGVNCPLHSSCNGGNCECDVGFENYDSTNGCDAVNPCAGVNCPLNSSCNGGNCECDVGFENYDATDGCDPVNPADPTPTPPGPADPTPTPPNPTPADPTPTPPGPADPTPTPPNPTPADPTPTPPGPADPTPTPPNPTPPRPVCDGIDCSNHGKCKPAQIDGSLQPLCQCENTFEVTANGRDCACPSQTTLDQPNNRCVSVGGIDVPIIPDEPTASPVSEIEPYLIYAECQFSNTGEQYCIQAMGLTPGSPLQPQPCNKHTPINQYFYSDTEGRIHSWAEPSLCLTSDISSRSVYLGDCSDVEGSLAYRPDSETVGTVPLNRRSLAAPAGIGAFEILASGYVIGLDNDDLFGNFALFKDPEELDQCCETLITVPTSTEAIPAPTPVTPTAAPTPECQDISSFSFEVESTGNTVDCSWLLKNDQATDAKRTAMYCIKDDVRGACKASCDSCSQQDDPDYEFPLLFVSGKTGDCDWIAKKVERRNKYCFSSADCLSASDIGLKCPDACGFTSGDTASTCTGDVVGFIAPSTPSPTKAPTKSPTIPPTRAPVSAITDNDCSDIESFKFPLDHDSSVYADCKWLTKTNSASRKAKYCPRGHVKGACQKTCESCGVTDDSSFEFKLEKLNTKVGCDWISKNYSKREDRRSMYCFADDCESASDDIGNACVEACGFTEGMHMYRTCPPTEAPTSAPVSIQAIPISNPSPSAPSKGSPTMSIPSPPSAPSKGSIPTMMNIEYPATPSAPSKGYLPTSPTAPSAPSKGYPTVPSAPSAPSKGYPTEAIVSGPSKGSYRVRRRVF</sequence>
<dbReference type="SMART" id="SM00179">
    <property type="entry name" value="EGF_CA"/>
    <property type="match status" value="1"/>
</dbReference>
<reference evidence="6 7" key="1">
    <citation type="journal article" date="2021" name="Sci. Rep.">
        <title>The genome of the diatom Chaetoceros tenuissimus carries an ancient integrated fragment of an extant virus.</title>
        <authorList>
            <person name="Hongo Y."/>
            <person name="Kimura K."/>
            <person name="Takaki Y."/>
            <person name="Yoshida Y."/>
            <person name="Baba S."/>
            <person name="Kobayashi G."/>
            <person name="Nagasaki K."/>
            <person name="Hano T."/>
            <person name="Tomaru Y."/>
        </authorList>
    </citation>
    <scope>NUCLEOTIDE SEQUENCE [LARGE SCALE GENOMIC DNA]</scope>
    <source>
        <strain evidence="6 7">NIES-3715</strain>
    </source>
</reference>
<dbReference type="PANTHER" id="PTHR48148:SF2">
    <property type="entry name" value="PA14 DOMAIN-CONTAINING PROTEIN"/>
    <property type="match status" value="1"/>
</dbReference>
<name>A0AAD3D2D2_9STRA</name>
<keyword evidence="2" id="KW-0245">EGF-like domain</keyword>
<feature type="region of interest" description="Disordered" evidence="3">
    <location>
        <begin position="1411"/>
        <end position="1513"/>
    </location>
</feature>
<protein>
    <recommendedName>
        <fullName evidence="5">EGF-like domain-containing protein</fullName>
    </recommendedName>
</protein>
<comment type="caution">
    <text evidence="6">The sequence shown here is derived from an EMBL/GenBank/DDBJ whole genome shotgun (WGS) entry which is preliminary data.</text>
</comment>
<feature type="compositionally biased region" description="Low complexity" evidence="3">
    <location>
        <begin position="1465"/>
        <end position="1475"/>
    </location>
</feature>
<dbReference type="SUPFAM" id="SSF57196">
    <property type="entry name" value="EGF/Laminin"/>
    <property type="match status" value="1"/>
</dbReference>
<dbReference type="PROSITE" id="PS50026">
    <property type="entry name" value="EGF_3"/>
    <property type="match status" value="1"/>
</dbReference>
<dbReference type="InterPro" id="IPR001881">
    <property type="entry name" value="EGF-like_Ca-bd_dom"/>
</dbReference>
<dbReference type="InterPro" id="IPR000742">
    <property type="entry name" value="EGF"/>
</dbReference>
<feature type="signal peptide" evidence="4">
    <location>
        <begin position="1"/>
        <end position="23"/>
    </location>
</feature>
<feature type="chain" id="PRO_5042238217" description="EGF-like domain-containing protein" evidence="4">
    <location>
        <begin position="24"/>
        <end position="1513"/>
    </location>
</feature>
<dbReference type="GO" id="GO:0005509">
    <property type="term" value="F:calcium ion binding"/>
    <property type="evidence" value="ECO:0007669"/>
    <property type="project" value="InterPro"/>
</dbReference>
<dbReference type="PROSITE" id="PS00022">
    <property type="entry name" value="EGF_1"/>
    <property type="match status" value="1"/>
</dbReference>
<evidence type="ECO:0000256" key="1">
    <source>
        <dbReference type="ARBA" id="ARBA00023157"/>
    </source>
</evidence>
<dbReference type="SMART" id="SM00181">
    <property type="entry name" value="EGF"/>
    <property type="match status" value="16"/>
</dbReference>
<organism evidence="6 7">
    <name type="scientific">Chaetoceros tenuissimus</name>
    <dbReference type="NCBI Taxonomy" id="426638"/>
    <lineage>
        <taxon>Eukaryota</taxon>
        <taxon>Sar</taxon>
        <taxon>Stramenopiles</taxon>
        <taxon>Ochrophyta</taxon>
        <taxon>Bacillariophyta</taxon>
        <taxon>Coscinodiscophyceae</taxon>
        <taxon>Chaetocerotophycidae</taxon>
        <taxon>Chaetocerotales</taxon>
        <taxon>Chaetocerotaceae</taxon>
        <taxon>Chaetoceros</taxon>
    </lineage>
</organism>
<feature type="domain" description="EGF-like" evidence="5">
    <location>
        <begin position="185"/>
        <end position="230"/>
    </location>
</feature>
<evidence type="ECO:0000256" key="4">
    <source>
        <dbReference type="SAM" id="SignalP"/>
    </source>
</evidence>
<feature type="compositionally biased region" description="Low complexity" evidence="3">
    <location>
        <begin position="1411"/>
        <end position="1424"/>
    </location>
</feature>
<evidence type="ECO:0000313" key="6">
    <source>
        <dbReference type="EMBL" id="GFH56439.1"/>
    </source>
</evidence>
<keyword evidence="1 2" id="KW-1015">Disulfide bond</keyword>
<dbReference type="EMBL" id="BLLK01000052">
    <property type="protein sequence ID" value="GFH56439.1"/>
    <property type="molecule type" value="Genomic_DNA"/>
</dbReference>
<feature type="disulfide bond" evidence="2">
    <location>
        <begin position="220"/>
        <end position="229"/>
    </location>
</feature>
<dbReference type="PANTHER" id="PTHR48148">
    <property type="entry name" value="KERATINOCYTE PROLINE-RICH PROTEIN"/>
    <property type="match status" value="1"/>
</dbReference>
<evidence type="ECO:0000256" key="3">
    <source>
        <dbReference type="SAM" id="MobiDB-lite"/>
    </source>
</evidence>
<gene>
    <name evidence="6" type="ORF">CTEN210_12915</name>
</gene>
<dbReference type="Pfam" id="PF00008">
    <property type="entry name" value="EGF"/>
    <property type="match status" value="1"/>
</dbReference>
<dbReference type="Proteomes" id="UP001054902">
    <property type="component" value="Unassembled WGS sequence"/>
</dbReference>
<accession>A0AAD3D2D2</accession>
<feature type="compositionally biased region" description="Pro residues" evidence="3">
    <location>
        <begin position="790"/>
        <end position="859"/>
    </location>
</feature>
<dbReference type="SUPFAM" id="SSF50370">
    <property type="entry name" value="Ricin B-like lectins"/>
    <property type="match status" value="1"/>
</dbReference>
<comment type="caution">
    <text evidence="2">Lacks conserved residue(s) required for the propagation of feature annotation.</text>
</comment>
<keyword evidence="7" id="KW-1185">Reference proteome</keyword>
<dbReference type="InterPro" id="IPR035992">
    <property type="entry name" value="Ricin_B-like_lectins"/>
</dbReference>
<dbReference type="Gene3D" id="2.10.25.10">
    <property type="entry name" value="Laminin"/>
    <property type="match status" value="1"/>
</dbReference>
<evidence type="ECO:0000313" key="7">
    <source>
        <dbReference type="Proteomes" id="UP001054902"/>
    </source>
</evidence>
<evidence type="ECO:0000259" key="5">
    <source>
        <dbReference type="PROSITE" id="PS50026"/>
    </source>
</evidence>
<proteinExistence type="predicted"/>
<evidence type="ECO:0000256" key="2">
    <source>
        <dbReference type="PROSITE-ProRule" id="PRU00076"/>
    </source>
</evidence>
<feature type="region of interest" description="Disordered" evidence="3">
    <location>
        <begin position="783"/>
        <end position="859"/>
    </location>
</feature>
<keyword evidence="4" id="KW-0732">Signal</keyword>
<dbReference type="CDD" id="cd00054">
    <property type="entry name" value="EGF_CA"/>
    <property type="match status" value="1"/>
</dbReference>